<name>A0A921G2I5_SPOPS</name>
<dbReference type="InterPro" id="IPR005754">
    <property type="entry name" value="Sortase"/>
</dbReference>
<organism evidence="4 5">
    <name type="scientific">Sporosarcina psychrophila</name>
    <name type="common">Bacillus psychrophilus</name>
    <dbReference type="NCBI Taxonomy" id="1476"/>
    <lineage>
        <taxon>Bacteria</taxon>
        <taxon>Bacillati</taxon>
        <taxon>Bacillota</taxon>
        <taxon>Bacilli</taxon>
        <taxon>Bacillales</taxon>
        <taxon>Caryophanaceae</taxon>
        <taxon>Sporosarcina</taxon>
    </lineage>
</organism>
<sequence length="205" mass="22582">MKKTIKWLGNLMIIASIFLLVWLIAGNMNSKQQQNHLLDAFDSVKAEADFDRTITTDEQGHSIGAKQESQGIEGILSIPDIDLESPVLYGAEPVSLSKALGAVADMDEPGELDGSYAIAGHQAHVFGAFFNRLHEVDVGTRFIYETVEESMEFEVFDVKVVKPNEVDVLDRKKGVALLSLITCYPANSNKYRLVVQAKRVEAATP</sequence>
<keyword evidence="1" id="KW-0378">Hydrolase</keyword>
<dbReference type="SUPFAM" id="SSF63817">
    <property type="entry name" value="Sortase"/>
    <property type="match status" value="1"/>
</dbReference>
<dbReference type="InterPro" id="IPR023365">
    <property type="entry name" value="Sortase_dom-sf"/>
</dbReference>
<keyword evidence="3" id="KW-0812">Transmembrane</keyword>
<reference evidence="4" key="2">
    <citation type="submission" date="2021-09" db="EMBL/GenBank/DDBJ databases">
        <authorList>
            <person name="Gilroy R."/>
        </authorList>
    </citation>
    <scope>NUCLEOTIDE SEQUENCE</scope>
    <source>
        <strain evidence="4">CHK171-7178</strain>
    </source>
</reference>
<protein>
    <submittedName>
        <fullName evidence="4">Class D sortase</fullName>
    </submittedName>
</protein>
<evidence type="ECO:0000256" key="3">
    <source>
        <dbReference type="SAM" id="Phobius"/>
    </source>
</evidence>
<gene>
    <name evidence="4" type="ORF">K8V56_18640</name>
</gene>
<dbReference type="AlphaFoldDB" id="A0A921G2I5"/>
<feature type="active site" description="Proton donor/acceptor" evidence="2">
    <location>
        <position position="121"/>
    </location>
</feature>
<dbReference type="GO" id="GO:0016787">
    <property type="term" value="F:hydrolase activity"/>
    <property type="evidence" value="ECO:0007669"/>
    <property type="project" value="UniProtKB-KW"/>
</dbReference>
<evidence type="ECO:0000256" key="2">
    <source>
        <dbReference type="PIRSR" id="PIRSR605754-1"/>
    </source>
</evidence>
<dbReference type="InterPro" id="IPR042000">
    <property type="entry name" value="Sortase_D_2"/>
</dbReference>
<reference evidence="4" key="1">
    <citation type="journal article" date="2021" name="PeerJ">
        <title>Extensive microbial diversity within the chicken gut microbiome revealed by metagenomics and culture.</title>
        <authorList>
            <person name="Gilroy R."/>
            <person name="Ravi A."/>
            <person name="Getino M."/>
            <person name="Pursley I."/>
            <person name="Horton D.L."/>
            <person name="Alikhan N.F."/>
            <person name="Baker D."/>
            <person name="Gharbi K."/>
            <person name="Hall N."/>
            <person name="Watson M."/>
            <person name="Adriaenssens E.M."/>
            <person name="Foster-Nyarko E."/>
            <person name="Jarju S."/>
            <person name="Secka A."/>
            <person name="Antonio M."/>
            <person name="Oren A."/>
            <person name="Chaudhuri R.R."/>
            <person name="La Ragione R."/>
            <person name="Hildebrand F."/>
            <person name="Pallen M.J."/>
        </authorList>
    </citation>
    <scope>NUCLEOTIDE SEQUENCE</scope>
    <source>
        <strain evidence="4">CHK171-7178</strain>
    </source>
</reference>
<dbReference type="Pfam" id="PF04203">
    <property type="entry name" value="Sortase"/>
    <property type="match status" value="1"/>
</dbReference>
<evidence type="ECO:0000313" key="5">
    <source>
        <dbReference type="Proteomes" id="UP000698173"/>
    </source>
</evidence>
<comment type="caution">
    <text evidence="4">The sequence shown here is derived from an EMBL/GenBank/DDBJ whole genome shotgun (WGS) entry which is preliminary data.</text>
</comment>
<dbReference type="EMBL" id="DYWT01000279">
    <property type="protein sequence ID" value="HJF33789.1"/>
    <property type="molecule type" value="Genomic_DNA"/>
</dbReference>
<dbReference type="NCBIfam" id="TIGR01076">
    <property type="entry name" value="sortase_fam"/>
    <property type="match status" value="1"/>
</dbReference>
<dbReference type="Gene3D" id="2.40.260.10">
    <property type="entry name" value="Sortase"/>
    <property type="match status" value="1"/>
</dbReference>
<evidence type="ECO:0000313" key="4">
    <source>
        <dbReference type="EMBL" id="HJF33789.1"/>
    </source>
</evidence>
<keyword evidence="3" id="KW-1133">Transmembrane helix</keyword>
<dbReference type="Proteomes" id="UP000698173">
    <property type="component" value="Unassembled WGS sequence"/>
</dbReference>
<dbReference type="CDD" id="cd06166">
    <property type="entry name" value="Sortase_D_2"/>
    <property type="match status" value="1"/>
</dbReference>
<evidence type="ECO:0000256" key="1">
    <source>
        <dbReference type="ARBA" id="ARBA00022801"/>
    </source>
</evidence>
<feature type="active site" description="Acyl-thioester intermediate" evidence="2">
    <location>
        <position position="183"/>
    </location>
</feature>
<keyword evidence="3" id="KW-0472">Membrane</keyword>
<feature type="transmembrane region" description="Helical" evidence="3">
    <location>
        <begin position="7"/>
        <end position="25"/>
    </location>
</feature>
<accession>A0A921G2I5</accession>
<proteinExistence type="predicted"/>